<keyword evidence="2" id="KW-1185">Reference proteome</keyword>
<reference evidence="1 2" key="1">
    <citation type="journal article" date="2016" name="Nat. Commun.">
        <title>Extremotolerant tardigrade genome and improved radiotolerance of human cultured cells by tardigrade-unique protein.</title>
        <authorList>
            <person name="Hashimoto T."/>
            <person name="Horikawa D.D."/>
            <person name="Saito Y."/>
            <person name="Kuwahara H."/>
            <person name="Kozuka-Hata H."/>
            <person name="Shin-I T."/>
            <person name="Minakuchi Y."/>
            <person name="Ohishi K."/>
            <person name="Motoyama A."/>
            <person name="Aizu T."/>
            <person name="Enomoto A."/>
            <person name="Kondo K."/>
            <person name="Tanaka S."/>
            <person name="Hara Y."/>
            <person name="Koshikawa S."/>
            <person name="Sagara H."/>
            <person name="Miura T."/>
            <person name="Yokobori S."/>
            <person name="Miyagawa K."/>
            <person name="Suzuki Y."/>
            <person name="Kubo T."/>
            <person name="Oyama M."/>
            <person name="Kohara Y."/>
            <person name="Fujiyama A."/>
            <person name="Arakawa K."/>
            <person name="Katayama T."/>
            <person name="Toyoda A."/>
            <person name="Kunieda T."/>
        </authorList>
    </citation>
    <scope>NUCLEOTIDE SEQUENCE [LARGE SCALE GENOMIC DNA]</scope>
    <source>
        <strain evidence="1 2">YOKOZUNA-1</strain>
    </source>
</reference>
<evidence type="ECO:0000313" key="2">
    <source>
        <dbReference type="Proteomes" id="UP000186922"/>
    </source>
</evidence>
<protein>
    <submittedName>
        <fullName evidence="1">Uncharacterized protein</fullName>
    </submittedName>
</protein>
<name>A0A1D1UX54_RAMVA</name>
<dbReference type="EMBL" id="BDGG01000002">
    <property type="protein sequence ID" value="GAU93025.1"/>
    <property type="molecule type" value="Genomic_DNA"/>
</dbReference>
<dbReference type="Proteomes" id="UP000186922">
    <property type="component" value="Unassembled WGS sequence"/>
</dbReference>
<organism evidence="1 2">
    <name type="scientific">Ramazzottius varieornatus</name>
    <name type="common">Water bear</name>
    <name type="synonym">Tardigrade</name>
    <dbReference type="NCBI Taxonomy" id="947166"/>
    <lineage>
        <taxon>Eukaryota</taxon>
        <taxon>Metazoa</taxon>
        <taxon>Ecdysozoa</taxon>
        <taxon>Tardigrada</taxon>
        <taxon>Eutardigrada</taxon>
        <taxon>Parachela</taxon>
        <taxon>Hypsibioidea</taxon>
        <taxon>Ramazzottiidae</taxon>
        <taxon>Ramazzottius</taxon>
    </lineage>
</organism>
<gene>
    <name evidence="1" type="primary">RvY_05025-1</name>
    <name evidence="1" type="synonym">RvY_05025.1</name>
    <name evidence="1" type="ORF">RvY_05025</name>
</gene>
<evidence type="ECO:0000313" key="1">
    <source>
        <dbReference type="EMBL" id="GAU93025.1"/>
    </source>
</evidence>
<sequence>MEVDRFACSNIFAGHKSFRPSVGIVRLAFEIETAIAITNTGSNMEPHLPTSSSSVSYPSHVSFTLIFLKVSDLGIKEFFSRTDWTRLTFYGPESFRIQYQDFDPFDYRKFLPRYSSLSRNLQYSTK</sequence>
<accession>A0A1D1UX54</accession>
<comment type="caution">
    <text evidence="1">The sequence shown here is derived from an EMBL/GenBank/DDBJ whole genome shotgun (WGS) entry which is preliminary data.</text>
</comment>
<dbReference type="AlphaFoldDB" id="A0A1D1UX54"/>
<proteinExistence type="predicted"/>